<dbReference type="Pfam" id="PF00989">
    <property type="entry name" value="PAS"/>
    <property type="match status" value="1"/>
</dbReference>
<reference evidence="9 10" key="1">
    <citation type="submission" date="2024-04" db="EMBL/GenBank/DDBJ databases">
        <title>Genome sequencing and metabolic network reconstruction of aminoacids and betaine degradation by Anoxynatronum sibiricum.</title>
        <authorList>
            <person name="Detkova E.N."/>
            <person name="Boltjanskaja Y.V."/>
            <person name="Mardanov A.V."/>
            <person name="Kevbrin V."/>
        </authorList>
    </citation>
    <scope>NUCLEOTIDE SEQUENCE [LARGE SCALE GENOMIC DNA]</scope>
    <source>
        <strain evidence="9 10">Z-7981</strain>
    </source>
</reference>
<dbReference type="RefSeq" id="WP_343185865.1">
    <property type="nucleotide sequence ID" value="NZ_JBCITM010000007.1"/>
</dbReference>
<organism evidence="9 10">
    <name type="scientific">Anoxynatronum sibiricum</name>
    <dbReference type="NCBI Taxonomy" id="210623"/>
    <lineage>
        <taxon>Bacteria</taxon>
        <taxon>Bacillati</taxon>
        <taxon>Bacillota</taxon>
        <taxon>Clostridia</taxon>
        <taxon>Eubacteriales</taxon>
        <taxon>Clostridiaceae</taxon>
        <taxon>Anoxynatronum</taxon>
    </lineage>
</organism>
<dbReference type="PROSITE" id="PS00688">
    <property type="entry name" value="SIGMA54_INTERACT_3"/>
    <property type="match status" value="1"/>
</dbReference>
<dbReference type="InterPro" id="IPR029016">
    <property type="entry name" value="GAF-like_dom_sf"/>
</dbReference>
<keyword evidence="4" id="KW-0238">DNA-binding</keyword>
<dbReference type="PROSITE" id="PS50112">
    <property type="entry name" value="PAS"/>
    <property type="match status" value="1"/>
</dbReference>
<dbReference type="InterPro" id="IPR025662">
    <property type="entry name" value="Sigma_54_int_dom_ATP-bd_1"/>
</dbReference>
<evidence type="ECO:0000256" key="3">
    <source>
        <dbReference type="ARBA" id="ARBA00023015"/>
    </source>
</evidence>
<evidence type="ECO:0000256" key="2">
    <source>
        <dbReference type="ARBA" id="ARBA00022840"/>
    </source>
</evidence>
<evidence type="ECO:0000256" key="4">
    <source>
        <dbReference type="ARBA" id="ARBA00023125"/>
    </source>
</evidence>
<dbReference type="PROSITE" id="PS50045">
    <property type="entry name" value="SIGMA54_INTERACT_4"/>
    <property type="match status" value="1"/>
</dbReference>
<dbReference type="Gene3D" id="3.30.450.40">
    <property type="match status" value="1"/>
</dbReference>
<dbReference type="Gene3D" id="3.30.450.20">
    <property type="entry name" value="PAS domain"/>
    <property type="match status" value="1"/>
</dbReference>
<dbReference type="InterPro" id="IPR000014">
    <property type="entry name" value="PAS"/>
</dbReference>
<gene>
    <name evidence="9" type="ORF">AAIG11_08675</name>
</gene>
<feature type="domain" description="PAC" evidence="8">
    <location>
        <begin position="248"/>
        <end position="300"/>
    </location>
</feature>
<dbReference type="InterPro" id="IPR025944">
    <property type="entry name" value="Sigma_54_int_dom_CS"/>
</dbReference>
<evidence type="ECO:0000313" key="9">
    <source>
        <dbReference type="EMBL" id="MEN1760544.1"/>
    </source>
</evidence>
<sequence>MSYEHIPDDQLSQIRIDQKAFQHLLDDKKELIQNAQIFMDYIFSFMPEKNFVIVLTDEKANILKVAGGQTLMKLCNDEMRFLEGTCWMKEGVGKTAISEAISTGMPSKLCGEEHPTPAHHNWSCYAAPIVDADGMLQGVLCLTENTRQENPNALGMVIASAKGIENQIKNMDKAIKLKEQLKYQSAIVENMSDGFLTIDQHGKLTYINRKGAELLALDQHTCIGKHVGDLVPFKPIILDVLETGKGYTDREYVLENLKGKKMHLLKTAMPIKDEQGELVGVIDIFKEIKQIKKMINSMVGAQATFSFGDILGNSQALRECIQKSKVAAQSLSSVLIQGESGTGKELFAHAIHRESQRSEGPFVAINCAAIPKELIESELFGYAAGAFTGGVKGGRPGKFELAHGGTIFLDEIGDMPLNIQAKLLRVLQDKKIVRVGGDTVFDVDVRIVAATNRSLYNDCTKGLFRWDIYYRLNVLSIQLPPLRERECDVRLLAEFFVQKIAGREQKKIEGIDTRVYEMLKGHHWPGNVRELENVLEQAVNLCDGEQILPDHLPAFITRENASVEVKPDVNFYLRPLEDVEKETILKALAYTNGNVSRTAKLLNVSRNTLYNKMQKYDAVSTVNAGD</sequence>
<dbReference type="PROSITE" id="PS00676">
    <property type="entry name" value="SIGMA54_INTERACT_2"/>
    <property type="match status" value="1"/>
</dbReference>
<keyword evidence="1" id="KW-0547">Nucleotide-binding</keyword>
<dbReference type="InterPro" id="IPR025943">
    <property type="entry name" value="Sigma_54_int_dom_ATP-bd_2"/>
</dbReference>
<dbReference type="InterPro" id="IPR002078">
    <property type="entry name" value="Sigma_54_int"/>
</dbReference>
<dbReference type="Pfam" id="PF00158">
    <property type="entry name" value="Sigma54_activat"/>
    <property type="match status" value="1"/>
</dbReference>
<feature type="domain" description="PAS" evidence="7">
    <location>
        <begin position="180"/>
        <end position="231"/>
    </location>
</feature>
<evidence type="ECO:0000313" key="10">
    <source>
        <dbReference type="Proteomes" id="UP001407405"/>
    </source>
</evidence>
<keyword evidence="2" id="KW-0067">ATP-binding</keyword>
<dbReference type="PRINTS" id="PR01590">
    <property type="entry name" value="HTHFIS"/>
</dbReference>
<dbReference type="SMART" id="SM00091">
    <property type="entry name" value="PAS"/>
    <property type="match status" value="1"/>
</dbReference>
<dbReference type="Pfam" id="PF02954">
    <property type="entry name" value="HTH_8"/>
    <property type="match status" value="1"/>
</dbReference>
<dbReference type="SUPFAM" id="SSF46689">
    <property type="entry name" value="Homeodomain-like"/>
    <property type="match status" value="1"/>
</dbReference>
<dbReference type="InterPro" id="IPR002197">
    <property type="entry name" value="HTH_Fis"/>
</dbReference>
<dbReference type="SMART" id="SM00382">
    <property type="entry name" value="AAA"/>
    <property type="match status" value="1"/>
</dbReference>
<dbReference type="InterPro" id="IPR027417">
    <property type="entry name" value="P-loop_NTPase"/>
</dbReference>
<feature type="domain" description="Sigma-54 factor interaction" evidence="6">
    <location>
        <begin position="310"/>
        <end position="540"/>
    </location>
</feature>
<evidence type="ECO:0000259" key="7">
    <source>
        <dbReference type="PROSITE" id="PS50112"/>
    </source>
</evidence>
<dbReference type="PANTHER" id="PTHR32071:SF57">
    <property type="entry name" value="C4-DICARBOXYLATE TRANSPORT TRANSCRIPTIONAL REGULATORY PROTEIN DCTD"/>
    <property type="match status" value="1"/>
</dbReference>
<keyword evidence="5" id="KW-0804">Transcription</keyword>
<evidence type="ECO:0000259" key="8">
    <source>
        <dbReference type="PROSITE" id="PS50113"/>
    </source>
</evidence>
<evidence type="ECO:0000256" key="5">
    <source>
        <dbReference type="ARBA" id="ARBA00023163"/>
    </source>
</evidence>
<dbReference type="Pfam" id="PF25601">
    <property type="entry name" value="AAA_lid_14"/>
    <property type="match status" value="1"/>
</dbReference>
<dbReference type="InterPro" id="IPR003593">
    <property type="entry name" value="AAA+_ATPase"/>
</dbReference>
<dbReference type="Proteomes" id="UP001407405">
    <property type="component" value="Unassembled WGS sequence"/>
</dbReference>
<dbReference type="InterPro" id="IPR058031">
    <property type="entry name" value="AAA_lid_NorR"/>
</dbReference>
<name>A0ABU9VTY7_9CLOT</name>
<dbReference type="SUPFAM" id="SSF55785">
    <property type="entry name" value="PYP-like sensor domain (PAS domain)"/>
    <property type="match status" value="1"/>
</dbReference>
<dbReference type="CDD" id="cd00009">
    <property type="entry name" value="AAA"/>
    <property type="match status" value="1"/>
</dbReference>
<dbReference type="PROSITE" id="PS50113">
    <property type="entry name" value="PAC"/>
    <property type="match status" value="1"/>
</dbReference>
<dbReference type="Gene3D" id="1.10.8.60">
    <property type="match status" value="1"/>
</dbReference>
<dbReference type="Gene3D" id="3.40.50.300">
    <property type="entry name" value="P-loop containing nucleotide triphosphate hydrolases"/>
    <property type="match status" value="1"/>
</dbReference>
<evidence type="ECO:0000259" key="6">
    <source>
        <dbReference type="PROSITE" id="PS50045"/>
    </source>
</evidence>
<proteinExistence type="predicted"/>
<dbReference type="Gene3D" id="1.10.10.60">
    <property type="entry name" value="Homeodomain-like"/>
    <property type="match status" value="1"/>
</dbReference>
<dbReference type="InterPro" id="IPR035965">
    <property type="entry name" value="PAS-like_dom_sf"/>
</dbReference>
<dbReference type="EMBL" id="JBCITM010000007">
    <property type="protein sequence ID" value="MEN1760544.1"/>
    <property type="molecule type" value="Genomic_DNA"/>
</dbReference>
<keyword evidence="10" id="KW-1185">Reference proteome</keyword>
<keyword evidence="3" id="KW-0805">Transcription regulation</keyword>
<comment type="caution">
    <text evidence="9">The sequence shown here is derived from an EMBL/GenBank/DDBJ whole genome shotgun (WGS) entry which is preliminary data.</text>
</comment>
<dbReference type="CDD" id="cd00130">
    <property type="entry name" value="PAS"/>
    <property type="match status" value="1"/>
</dbReference>
<protein>
    <submittedName>
        <fullName evidence="9">Sigma 54-interacting transcriptional regulator</fullName>
    </submittedName>
</protein>
<dbReference type="PROSITE" id="PS00675">
    <property type="entry name" value="SIGMA54_INTERACT_1"/>
    <property type="match status" value="1"/>
</dbReference>
<dbReference type="SUPFAM" id="SSF52540">
    <property type="entry name" value="P-loop containing nucleoside triphosphate hydrolases"/>
    <property type="match status" value="1"/>
</dbReference>
<evidence type="ECO:0000256" key="1">
    <source>
        <dbReference type="ARBA" id="ARBA00022741"/>
    </source>
</evidence>
<dbReference type="NCBIfam" id="TIGR00229">
    <property type="entry name" value="sensory_box"/>
    <property type="match status" value="1"/>
</dbReference>
<dbReference type="InterPro" id="IPR013767">
    <property type="entry name" value="PAS_fold"/>
</dbReference>
<dbReference type="InterPro" id="IPR000700">
    <property type="entry name" value="PAS-assoc_C"/>
</dbReference>
<dbReference type="PANTHER" id="PTHR32071">
    <property type="entry name" value="TRANSCRIPTIONAL REGULATORY PROTEIN"/>
    <property type="match status" value="1"/>
</dbReference>
<dbReference type="InterPro" id="IPR009057">
    <property type="entry name" value="Homeodomain-like_sf"/>
</dbReference>
<accession>A0ABU9VTY7</accession>